<accession>A0A438HDK2</accession>
<gene>
    <name evidence="1" type="ORF">CK203_048977</name>
</gene>
<evidence type="ECO:0000313" key="2">
    <source>
        <dbReference type="Proteomes" id="UP000288805"/>
    </source>
</evidence>
<protein>
    <submittedName>
        <fullName evidence="1">Uncharacterized protein</fullName>
    </submittedName>
</protein>
<evidence type="ECO:0000313" key="1">
    <source>
        <dbReference type="EMBL" id="RVW82439.1"/>
    </source>
</evidence>
<organism evidence="1 2">
    <name type="scientific">Vitis vinifera</name>
    <name type="common">Grape</name>
    <dbReference type="NCBI Taxonomy" id="29760"/>
    <lineage>
        <taxon>Eukaryota</taxon>
        <taxon>Viridiplantae</taxon>
        <taxon>Streptophyta</taxon>
        <taxon>Embryophyta</taxon>
        <taxon>Tracheophyta</taxon>
        <taxon>Spermatophyta</taxon>
        <taxon>Magnoliopsida</taxon>
        <taxon>eudicotyledons</taxon>
        <taxon>Gunneridae</taxon>
        <taxon>Pentapetalae</taxon>
        <taxon>rosids</taxon>
        <taxon>Vitales</taxon>
        <taxon>Vitaceae</taxon>
        <taxon>Viteae</taxon>
        <taxon>Vitis</taxon>
    </lineage>
</organism>
<sequence>MDNEKVFKFLAGLNRKLDDVKSRVLNHQSLPSIREVFSEVQREESKKKVMLQEHLTFGLEASALVTHGPHIGSGPRQSKMTCCEHYGTLSPVAGKWSIRISESITLNPVLHDLSSRKSISSAKERDGLYYFDETNMRG</sequence>
<reference evidence="1 2" key="1">
    <citation type="journal article" date="2018" name="PLoS Genet.">
        <title>Population sequencing reveals clonal diversity and ancestral inbreeding in the grapevine cultivar Chardonnay.</title>
        <authorList>
            <person name="Roach M.J."/>
            <person name="Johnson D.L."/>
            <person name="Bohlmann J."/>
            <person name="van Vuuren H.J."/>
            <person name="Jones S.J."/>
            <person name="Pretorius I.S."/>
            <person name="Schmidt S.A."/>
            <person name="Borneman A.R."/>
        </authorList>
    </citation>
    <scope>NUCLEOTIDE SEQUENCE [LARGE SCALE GENOMIC DNA]</scope>
    <source>
        <strain evidence="2">cv. Chardonnay</strain>
        <tissue evidence="1">Leaf</tissue>
    </source>
</reference>
<dbReference type="EMBL" id="QGNW01000240">
    <property type="protein sequence ID" value="RVW82439.1"/>
    <property type="molecule type" value="Genomic_DNA"/>
</dbReference>
<dbReference type="AlphaFoldDB" id="A0A438HDK2"/>
<proteinExistence type="predicted"/>
<dbReference type="Proteomes" id="UP000288805">
    <property type="component" value="Unassembled WGS sequence"/>
</dbReference>
<comment type="caution">
    <text evidence="1">The sequence shown here is derived from an EMBL/GenBank/DDBJ whole genome shotgun (WGS) entry which is preliminary data.</text>
</comment>
<name>A0A438HDK2_VITVI</name>